<organism evidence="3 4">
    <name type="scientific">Microbacterium saccharophilum</name>
    <dbReference type="NCBI Taxonomy" id="1213358"/>
    <lineage>
        <taxon>Bacteria</taxon>
        <taxon>Bacillati</taxon>
        <taxon>Actinomycetota</taxon>
        <taxon>Actinomycetes</taxon>
        <taxon>Micrococcales</taxon>
        <taxon>Microbacteriaceae</taxon>
        <taxon>Microbacterium</taxon>
    </lineage>
</organism>
<comment type="caution">
    <text evidence="3">The sequence shown here is derived from an EMBL/GenBank/DDBJ whole genome shotgun (WGS) entry which is preliminary data.</text>
</comment>
<accession>A0A7Z7D058</accession>
<dbReference type="RefSeq" id="WP_051526177.1">
    <property type="nucleotide sequence ID" value="NZ_FOQZ01000001.1"/>
</dbReference>
<gene>
    <name evidence="3" type="ORF">SAMN04487751_1264</name>
</gene>
<dbReference type="SUPFAM" id="SSF55961">
    <property type="entry name" value="Bet v1-like"/>
    <property type="match status" value="2"/>
</dbReference>
<dbReference type="Gene3D" id="3.30.530.20">
    <property type="match status" value="2"/>
</dbReference>
<feature type="domain" description="Activator of Hsp90 ATPase homologue 1/2-like C-terminal" evidence="2">
    <location>
        <begin position="26"/>
        <end position="137"/>
    </location>
</feature>
<comment type="similarity">
    <text evidence="1">Belongs to the AHA1 family.</text>
</comment>
<feature type="domain" description="Activator of Hsp90 ATPase homologue 1/2-like C-terminal" evidence="2">
    <location>
        <begin position="170"/>
        <end position="295"/>
    </location>
</feature>
<dbReference type="Proteomes" id="UP000198702">
    <property type="component" value="Unassembled WGS sequence"/>
</dbReference>
<reference evidence="3 4" key="1">
    <citation type="submission" date="2016-10" db="EMBL/GenBank/DDBJ databases">
        <authorList>
            <person name="Varghese N."/>
            <person name="Submissions S."/>
        </authorList>
    </citation>
    <scope>NUCLEOTIDE SEQUENCE [LARGE SCALE GENOMIC DNA]</scope>
    <source>
        <strain evidence="3 4">UNC380MFSha3.1</strain>
    </source>
</reference>
<evidence type="ECO:0000313" key="4">
    <source>
        <dbReference type="Proteomes" id="UP000198702"/>
    </source>
</evidence>
<dbReference type="InterPro" id="IPR023393">
    <property type="entry name" value="START-like_dom_sf"/>
</dbReference>
<dbReference type="Pfam" id="PF08327">
    <property type="entry name" value="AHSA1"/>
    <property type="match status" value="2"/>
</dbReference>
<sequence>MIEEFTRSLTGRAGQPVLRWERRYMAPPSELWSALTEPERLRRWLGEVTGERAAGYRIRFADAPDAPAHARIEECSPPSRLCVAWEWQGERASRVVVDLAPDADGTRLTLTHSLNEPDHLPDYGGGWERCFATLAAQFGGAVPADDEPARAARWGDMQRRAVDVALDLPVPPEQVWTAFATAEGLRSWWWTHWDDVEIAADPRPGGAYRIAAPAAGILLEGRYLELEAPTHLAFTWQWTDADGTSRDEACDVAITATDGGSRLTVRHTGPWSDEAPAESYRQGWEFTLGQLRRTLSG</sequence>
<dbReference type="EMBL" id="FOQZ01000001">
    <property type="protein sequence ID" value="SFI34331.1"/>
    <property type="molecule type" value="Genomic_DNA"/>
</dbReference>
<evidence type="ECO:0000256" key="1">
    <source>
        <dbReference type="ARBA" id="ARBA00006817"/>
    </source>
</evidence>
<evidence type="ECO:0000313" key="3">
    <source>
        <dbReference type="EMBL" id="SFI34331.1"/>
    </source>
</evidence>
<dbReference type="CDD" id="cd07814">
    <property type="entry name" value="SRPBCC_CalC_Aha1-like"/>
    <property type="match status" value="1"/>
</dbReference>
<proteinExistence type="inferred from homology"/>
<dbReference type="AlphaFoldDB" id="A0A7Z7D058"/>
<dbReference type="InterPro" id="IPR013538">
    <property type="entry name" value="ASHA1/2-like_C"/>
</dbReference>
<protein>
    <submittedName>
        <fullName evidence="3">Uncharacterized conserved protein YndB, AHSA1/START domain</fullName>
    </submittedName>
</protein>
<evidence type="ECO:0000259" key="2">
    <source>
        <dbReference type="Pfam" id="PF08327"/>
    </source>
</evidence>
<name>A0A7Z7D058_9MICO</name>